<reference evidence="5 6" key="1">
    <citation type="submission" date="2022-04" db="EMBL/GenBank/DDBJ databases">
        <title>Rhizobium coralii sp. nov., isolated from coral Turbinaria peltata.</title>
        <authorList>
            <person name="Sun H."/>
        </authorList>
    </citation>
    <scope>NUCLEOTIDE SEQUENCE [LARGE SCALE GENOMIC DNA]</scope>
    <source>
        <strain evidence="5 6">NTR19</strain>
    </source>
</reference>
<comment type="similarity">
    <text evidence="1">Belongs to the glycosyltransferase 2 family.</text>
</comment>
<evidence type="ECO:0000313" key="6">
    <source>
        <dbReference type="Proteomes" id="UP001202827"/>
    </source>
</evidence>
<dbReference type="EMBL" id="JALPRY010000008">
    <property type="protein sequence ID" value="MCK8779873.1"/>
    <property type="molecule type" value="Genomic_DNA"/>
</dbReference>
<dbReference type="SUPFAM" id="SSF53448">
    <property type="entry name" value="Nucleotide-diphospho-sugar transferases"/>
    <property type="match status" value="1"/>
</dbReference>
<proteinExistence type="inferred from homology"/>
<evidence type="ECO:0000256" key="2">
    <source>
        <dbReference type="ARBA" id="ARBA00022676"/>
    </source>
</evidence>
<feature type="domain" description="Glycosyltransferase 2-like" evidence="4">
    <location>
        <begin position="10"/>
        <end position="113"/>
    </location>
</feature>
<keyword evidence="2" id="KW-0328">Glycosyltransferase</keyword>
<comment type="caution">
    <text evidence="5">The sequence shown here is derived from an EMBL/GenBank/DDBJ whole genome shotgun (WGS) entry which is preliminary data.</text>
</comment>
<evidence type="ECO:0000313" key="5">
    <source>
        <dbReference type="EMBL" id="MCK8779873.1"/>
    </source>
</evidence>
<keyword evidence="6" id="KW-1185">Reference proteome</keyword>
<accession>A0ABT0IPT0</accession>
<dbReference type="InterPro" id="IPR001173">
    <property type="entry name" value="Glyco_trans_2-like"/>
</dbReference>
<dbReference type="InterPro" id="IPR029044">
    <property type="entry name" value="Nucleotide-diphossugar_trans"/>
</dbReference>
<keyword evidence="3" id="KW-0808">Transferase</keyword>
<protein>
    <submittedName>
        <fullName evidence="5">Glycosyltransferase</fullName>
    </submittedName>
</protein>
<dbReference type="InterPro" id="IPR050834">
    <property type="entry name" value="Glycosyltransf_2"/>
</dbReference>
<dbReference type="Pfam" id="PF00535">
    <property type="entry name" value="Glycos_transf_2"/>
    <property type="match status" value="1"/>
</dbReference>
<organism evidence="5 6">
    <name type="scientific">Neorhizobium turbinariae</name>
    <dbReference type="NCBI Taxonomy" id="2937795"/>
    <lineage>
        <taxon>Bacteria</taxon>
        <taxon>Pseudomonadati</taxon>
        <taxon>Pseudomonadota</taxon>
        <taxon>Alphaproteobacteria</taxon>
        <taxon>Hyphomicrobiales</taxon>
        <taxon>Rhizobiaceae</taxon>
        <taxon>Rhizobium/Agrobacterium group</taxon>
        <taxon>Neorhizobium</taxon>
    </lineage>
</organism>
<evidence type="ECO:0000259" key="4">
    <source>
        <dbReference type="Pfam" id="PF00535"/>
    </source>
</evidence>
<dbReference type="Gene3D" id="3.90.550.10">
    <property type="entry name" value="Spore Coat Polysaccharide Biosynthesis Protein SpsA, Chain A"/>
    <property type="match status" value="1"/>
</dbReference>
<dbReference type="PANTHER" id="PTHR43685:SF5">
    <property type="entry name" value="GLYCOSYLTRANSFERASE EPSE-RELATED"/>
    <property type="match status" value="1"/>
</dbReference>
<name>A0ABT0IPT0_9HYPH</name>
<dbReference type="Proteomes" id="UP001202827">
    <property type="component" value="Unassembled WGS sequence"/>
</dbReference>
<evidence type="ECO:0000256" key="1">
    <source>
        <dbReference type="ARBA" id="ARBA00006739"/>
    </source>
</evidence>
<gene>
    <name evidence="5" type="ORF">M0654_07710</name>
</gene>
<evidence type="ECO:0000256" key="3">
    <source>
        <dbReference type="ARBA" id="ARBA00022679"/>
    </source>
</evidence>
<dbReference type="PANTHER" id="PTHR43685">
    <property type="entry name" value="GLYCOSYLTRANSFERASE"/>
    <property type="match status" value="1"/>
</dbReference>
<sequence length="333" mass="36697">MAEHDPNAICVIIAAKNAASTITTAIRSALAQPGVAEVVVVDDASTDETATVAEAANDDQNRVRVISLPINRGPAAARNIAIANSSAPLIAILDADDFFFPGRFEAMLQHRDWDLIADNIAFTRNAHPPRSPQAFQPRARSLSTLEFIEGNIGQPGVRRGEIGFLKPVMRRSFLEKHQLGYNENLRLGEDYDLYLRALMKGARYTVIEHVGYGAVVRADSLSGQHRTEDLQRLYQVDADVRATPGLPSDVVSALKRHEQHIRERYNLRAFLDSKKRGGMTEALSFALKYPVAMPSVAAGILRDKTQRYRPKPPDAAPETGFRYLMNGVAAVQK</sequence>
<dbReference type="RefSeq" id="WP_248682562.1">
    <property type="nucleotide sequence ID" value="NZ_JALPRY010000008.1"/>
</dbReference>